<evidence type="ECO:0000256" key="1">
    <source>
        <dbReference type="SAM" id="Phobius"/>
    </source>
</evidence>
<keyword evidence="3" id="KW-1185">Reference proteome</keyword>
<name>A0ABU0JV35_HATLI</name>
<proteinExistence type="predicted"/>
<sequence>MKTIEKIILIYFLIMITGGCMDGIIDKLNMPYAFQVFSQTIAVFLQTIIIIKLIKVFRLNKKGIFILFGLSIIFMLLLSFDMESFLSYRDIGLWGNQYPENIKLVLELGNLPFVSLFEILKQYGILKFKFFIIPVYTFTVMMIALNREHIENYIVGKR</sequence>
<feature type="transmembrane region" description="Helical" evidence="1">
    <location>
        <begin position="63"/>
        <end position="80"/>
    </location>
</feature>
<dbReference type="EMBL" id="JAUSWN010000017">
    <property type="protein sequence ID" value="MDQ0480280.1"/>
    <property type="molecule type" value="Genomic_DNA"/>
</dbReference>
<reference evidence="2 3" key="1">
    <citation type="submission" date="2023-07" db="EMBL/GenBank/DDBJ databases">
        <title>Genomic Encyclopedia of Type Strains, Phase IV (KMG-IV): sequencing the most valuable type-strain genomes for metagenomic binning, comparative biology and taxonomic classification.</title>
        <authorList>
            <person name="Goeker M."/>
        </authorList>
    </citation>
    <scope>NUCLEOTIDE SEQUENCE [LARGE SCALE GENOMIC DNA]</scope>
    <source>
        <strain evidence="2 3">DSM 1400</strain>
    </source>
</reference>
<comment type="caution">
    <text evidence="2">The sequence shown here is derived from an EMBL/GenBank/DDBJ whole genome shotgun (WGS) entry which is preliminary data.</text>
</comment>
<organism evidence="2 3">
    <name type="scientific">Hathewaya limosa</name>
    <name type="common">Clostridium limosum</name>
    <dbReference type="NCBI Taxonomy" id="1536"/>
    <lineage>
        <taxon>Bacteria</taxon>
        <taxon>Bacillati</taxon>
        <taxon>Bacillota</taxon>
        <taxon>Clostridia</taxon>
        <taxon>Eubacteriales</taxon>
        <taxon>Clostridiaceae</taxon>
        <taxon>Hathewaya</taxon>
    </lineage>
</organism>
<keyword evidence="1" id="KW-0472">Membrane</keyword>
<dbReference type="PROSITE" id="PS51257">
    <property type="entry name" value="PROKAR_LIPOPROTEIN"/>
    <property type="match status" value="1"/>
</dbReference>
<keyword evidence="1" id="KW-0812">Transmembrane</keyword>
<accession>A0ABU0JV35</accession>
<evidence type="ECO:0000313" key="2">
    <source>
        <dbReference type="EMBL" id="MDQ0480280.1"/>
    </source>
</evidence>
<dbReference type="RefSeq" id="WP_307356162.1">
    <property type="nucleotide sequence ID" value="NZ_BAAACJ010000013.1"/>
</dbReference>
<dbReference type="Proteomes" id="UP001224418">
    <property type="component" value="Unassembled WGS sequence"/>
</dbReference>
<evidence type="ECO:0000313" key="3">
    <source>
        <dbReference type="Proteomes" id="UP001224418"/>
    </source>
</evidence>
<protein>
    <submittedName>
        <fullName evidence="2">Uncharacterized protein</fullName>
    </submittedName>
</protein>
<feature type="transmembrane region" description="Helical" evidence="1">
    <location>
        <begin position="125"/>
        <end position="145"/>
    </location>
</feature>
<keyword evidence="1" id="KW-1133">Transmembrane helix</keyword>
<feature type="transmembrane region" description="Helical" evidence="1">
    <location>
        <begin position="7"/>
        <end position="25"/>
    </location>
</feature>
<gene>
    <name evidence="2" type="ORF">QOZ93_002028</name>
</gene>
<feature type="transmembrane region" description="Helical" evidence="1">
    <location>
        <begin position="31"/>
        <end position="51"/>
    </location>
</feature>